<protein>
    <submittedName>
        <fullName evidence="1">IS1595 family transposase</fullName>
    </submittedName>
</protein>
<name>A0A6L6Q996_9BURK</name>
<dbReference type="Proteomes" id="UP000484015">
    <property type="component" value="Unassembled WGS sequence"/>
</dbReference>
<feature type="non-terminal residue" evidence="1">
    <location>
        <position position="1"/>
    </location>
</feature>
<comment type="caution">
    <text evidence="1">The sequence shown here is derived from an EMBL/GenBank/DDBJ whole genome shotgun (WGS) entry which is preliminary data.</text>
</comment>
<dbReference type="EMBL" id="WNLA01000035">
    <property type="protein sequence ID" value="MTW06006.1"/>
    <property type="molecule type" value="Genomic_DNA"/>
</dbReference>
<accession>A0A6L6Q996</accession>
<dbReference type="AlphaFoldDB" id="A0A6L6Q996"/>
<proteinExistence type="predicted"/>
<gene>
    <name evidence="1" type="ORF">GM668_28395</name>
</gene>
<sequence length="45" mass="5133">RFHGVATRYLPNYLGWRCVLDAGRIDTPESMLKAAIGHFPRFVVT</sequence>
<keyword evidence="2" id="KW-1185">Reference proteome</keyword>
<reference evidence="1 2" key="1">
    <citation type="submission" date="2019-11" db="EMBL/GenBank/DDBJ databases">
        <title>Type strains purchased from KCTC, JCM and DSMZ.</title>
        <authorList>
            <person name="Lu H."/>
        </authorList>
    </citation>
    <scope>NUCLEOTIDE SEQUENCE [LARGE SCALE GENOMIC DNA]</scope>
    <source>
        <strain evidence="1 2">KCTC 42409</strain>
    </source>
</reference>
<evidence type="ECO:0000313" key="2">
    <source>
        <dbReference type="Proteomes" id="UP000484015"/>
    </source>
</evidence>
<organism evidence="1 2">
    <name type="scientific">Pseudoduganella ginsengisoli</name>
    <dbReference type="NCBI Taxonomy" id="1462440"/>
    <lineage>
        <taxon>Bacteria</taxon>
        <taxon>Pseudomonadati</taxon>
        <taxon>Pseudomonadota</taxon>
        <taxon>Betaproteobacteria</taxon>
        <taxon>Burkholderiales</taxon>
        <taxon>Oxalobacteraceae</taxon>
        <taxon>Telluria group</taxon>
        <taxon>Pseudoduganella</taxon>
    </lineage>
</organism>
<evidence type="ECO:0000313" key="1">
    <source>
        <dbReference type="EMBL" id="MTW06006.1"/>
    </source>
</evidence>